<dbReference type="EMBL" id="CP158374">
    <property type="protein sequence ID" value="XBX83407.1"/>
    <property type="molecule type" value="Genomic_DNA"/>
</dbReference>
<name>A0AAU7WAB4_9MICO</name>
<gene>
    <name evidence="1" type="ORF">ABIQ69_05695</name>
</gene>
<dbReference type="AlphaFoldDB" id="A0AAU7WAB4"/>
<sequence>MRSDDPASRHLAAELRPPRHRGLRKALHFAVLTLGEATGLGGPSVADLVVVRRETDAPVLRTPAGSLEEADRLLLEIRADLDRMSVEEFLAEWGHLAP</sequence>
<organism evidence="1">
    <name type="scientific">Agromyces sp. G08B096</name>
    <dbReference type="NCBI Taxonomy" id="3156399"/>
    <lineage>
        <taxon>Bacteria</taxon>
        <taxon>Bacillati</taxon>
        <taxon>Actinomycetota</taxon>
        <taxon>Actinomycetes</taxon>
        <taxon>Micrococcales</taxon>
        <taxon>Microbacteriaceae</taxon>
        <taxon>Agromyces</taxon>
    </lineage>
</organism>
<reference evidence="1" key="1">
    <citation type="submission" date="2024-05" db="EMBL/GenBank/DDBJ databases">
        <authorList>
            <person name="Yu L."/>
        </authorList>
    </citation>
    <scope>NUCLEOTIDE SEQUENCE</scope>
    <source>
        <strain evidence="1">G08B096</strain>
    </source>
</reference>
<evidence type="ECO:0000313" key="1">
    <source>
        <dbReference type="EMBL" id="XBX83407.1"/>
    </source>
</evidence>
<accession>A0AAU7WAB4</accession>
<proteinExistence type="predicted"/>
<protein>
    <submittedName>
        <fullName evidence="1">Uncharacterized protein</fullName>
    </submittedName>
</protein>
<dbReference type="RefSeq" id="WP_350349410.1">
    <property type="nucleotide sequence ID" value="NZ_CP158374.1"/>
</dbReference>